<feature type="domain" description="PhoU" evidence="8">
    <location>
        <begin position="128"/>
        <end position="217"/>
    </location>
</feature>
<keyword evidence="6 7" id="KW-0592">Phosphate transport</keyword>
<comment type="function">
    <text evidence="7">Plays a role in the regulation of phosphate uptake.</text>
</comment>
<dbReference type="InterPro" id="IPR026022">
    <property type="entry name" value="PhoU_dom"/>
</dbReference>
<dbReference type="AlphaFoldDB" id="A0A4V3HHF0"/>
<organism evidence="9 10">
    <name type="scientific">Aminivibrio pyruvatiphilus</name>
    <dbReference type="NCBI Taxonomy" id="1005740"/>
    <lineage>
        <taxon>Bacteria</taxon>
        <taxon>Thermotogati</taxon>
        <taxon>Synergistota</taxon>
        <taxon>Synergistia</taxon>
        <taxon>Synergistales</taxon>
        <taxon>Aminobacteriaceae</taxon>
        <taxon>Aminivibrio</taxon>
    </lineage>
</organism>
<evidence type="ECO:0000256" key="1">
    <source>
        <dbReference type="ARBA" id="ARBA00004496"/>
    </source>
</evidence>
<keyword evidence="10" id="KW-1185">Reference proteome</keyword>
<comment type="subunit">
    <text evidence="3 7">Homodimer.</text>
</comment>
<dbReference type="FunFam" id="1.20.58.220:FF:000004">
    <property type="entry name" value="Phosphate-specific transport system accessory protein PhoU"/>
    <property type="match status" value="1"/>
</dbReference>
<dbReference type="PANTHER" id="PTHR42930">
    <property type="entry name" value="PHOSPHATE-SPECIFIC TRANSPORT SYSTEM ACCESSORY PROTEIN PHOU"/>
    <property type="match status" value="1"/>
</dbReference>
<dbReference type="RefSeq" id="WP_133955369.1">
    <property type="nucleotide sequence ID" value="NZ_SORI01000001.1"/>
</dbReference>
<dbReference type="InterPro" id="IPR028366">
    <property type="entry name" value="PhoU"/>
</dbReference>
<feature type="domain" description="PhoU" evidence="8">
    <location>
        <begin position="25"/>
        <end position="112"/>
    </location>
</feature>
<evidence type="ECO:0000313" key="10">
    <source>
        <dbReference type="Proteomes" id="UP000295066"/>
    </source>
</evidence>
<reference evidence="9 10" key="1">
    <citation type="submission" date="2019-03" db="EMBL/GenBank/DDBJ databases">
        <title>Genomic Encyclopedia of Type Strains, Phase IV (KMG-IV): sequencing the most valuable type-strain genomes for metagenomic binning, comparative biology and taxonomic classification.</title>
        <authorList>
            <person name="Goeker M."/>
        </authorList>
    </citation>
    <scope>NUCLEOTIDE SEQUENCE [LARGE SCALE GENOMIC DNA]</scope>
    <source>
        <strain evidence="9 10">DSM 25964</strain>
    </source>
</reference>
<dbReference type="Gene3D" id="1.20.58.220">
    <property type="entry name" value="Phosphate transport system protein phou homolog 2, domain 2"/>
    <property type="match status" value="1"/>
</dbReference>
<accession>A0A4V3HHF0</accession>
<keyword evidence="4 7" id="KW-0813">Transport</keyword>
<dbReference type="NCBIfam" id="TIGR02135">
    <property type="entry name" value="phoU_full"/>
    <property type="match status" value="1"/>
</dbReference>
<dbReference type="Pfam" id="PF01895">
    <property type="entry name" value="PhoU"/>
    <property type="match status" value="2"/>
</dbReference>
<dbReference type="PIRSF" id="PIRSF003107">
    <property type="entry name" value="PhoU"/>
    <property type="match status" value="1"/>
</dbReference>
<comment type="caution">
    <text evidence="9">The sequence shown here is derived from an EMBL/GenBank/DDBJ whole genome shotgun (WGS) entry which is preliminary data.</text>
</comment>
<evidence type="ECO:0000256" key="5">
    <source>
        <dbReference type="ARBA" id="ARBA00022490"/>
    </source>
</evidence>
<dbReference type="GO" id="GO:0045936">
    <property type="term" value="P:negative regulation of phosphate metabolic process"/>
    <property type="evidence" value="ECO:0007669"/>
    <property type="project" value="InterPro"/>
</dbReference>
<gene>
    <name evidence="9" type="ORF">C8D99_101167</name>
</gene>
<evidence type="ECO:0000256" key="4">
    <source>
        <dbReference type="ARBA" id="ARBA00022448"/>
    </source>
</evidence>
<proteinExistence type="inferred from homology"/>
<evidence type="ECO:0000256" key="3">
    <source>
        <dbReference type="ARBA" id="ARBA00011738"/>
    </source>
</evidence>
<comment type="subcellular location">
    <subcellularLocation>
        <location evidence="1 7">Cytoplasm</location>
    </subcellularLocation>
</comment>
<evidence type="ECO:0000256" key="6">
    <source>
        <dbReference type="ARBA" id="ARBA00022592"/>
    </source>
</evidence>
<protein>
    <recommendedName>
        <fullName evidence="7">Phosphate-specific transport system accessory protein PhoU</fullName>
    </recommendedName>
</protein>
<evidence type="ECO:0000256" key="2">
    <source>
        <dbReference type="ARBA" id="ARBA00008107"/>
    </source>
</evidence>
<sequence>MFWKKNGKVESLLYSADRAKILSMVREMGSMASGAFSSAVRSLEERNDALADEVIRSDDAIDDLEASIDQECLSSIAMRQPVREDLRFVFAVLKIITDLERIGDQGVNIAKKAKVLNRYPLLKPLVDIPKMKVIATEMVADSLKAFEENDTALAEGICFRDEELDILYENIFDELLLIIGNKPEGDQATAQCAAGLLWVARHLARIGDHATNVAERVFFMVKGERLKPLLEEKRKALSENKGG</sequence>
<evidence type="ECO:0000259" key="8">
    <source>
        <dbReference type="Pfam" id="PF01895"/>
    </source>
</evidence>
<dbReference type="PANTHER" id="PTHR42930:SF3">
    <property type="entry name" value="PHOSPHATE-SPECIFIC TRANSPORT SYSTEM ACCESSORY PROTEIN PHOU"/>
    <property type="match status" value="1"/>
</dbReference>
<keyword evidence="5 7" id="KW-0963">Cytoplasm</keyword>
<dbReference type="EMBL" id="SORI01000001">
    <property type="protein sequence ID" value="TDY65021.1"/>
    <property type="molecule type" value="Genomic_DNA"/>
</dbReference>
<evidence type="ECO:0000313" key="9">
    <source>
        <dbReference type="EMBL" id="TDY65021.1"/>
    </source>
</evidence>
<dbReference type="GO" id="GO:0005737">
    <property type="term" value="C:cytoplasm"/>
    <property type="evidence" value="ECO:0007669"/>
    <property type="project" value="UniProtKB-SubCell"/>
</dbReference>
<dbReference type="GO" id="GO:0030643">
    <property type="term" value="P:intracellular phosphate ion homeostasis"/>
    <property type="evidence" value="ECO:0007669"/>
    <property type="project" value="InterPro"/>
</dbReference>
<evidence type="ECO:0000256" key="7">
    <source>
        <dbReference type="PIRNR" id="PIRNR003107"/>
    </source>
</evidence>
<dbReference type="SUPFAM" id="SSF109755">
    <property type="entry name" value="PhoU-like"/>
    <property type="match status" value="1"/>
</dbReference>
<dbReference type="Proteomes" id="UP000295066">
    <property type="component" value="Unassembled WGS sequence"/>
</dbReference>
<name>A0A4V3HHF0_9BACT</name>
<dbReference type="InterPro" id="IPR038078">
    <property type="entry name" value="PhoU-like_sf"/>
</dbReference>
<comment type="similarity">
    <text evidence="2 7">Belongs to the PhoU family.</text>
</comment>
<dbReference type="GO" id="GO:0006817">
    <property type="term" value="P:phosphate ion transport"/>
    <property type="evidence" value="ECO:0007669"/>
    <property type="project" value="UniProtKB-KW"/>
</dbReference>
<dbReference type="OrthoDB" id="9814256at2"/>